<dbReference type="AlphaFoldDB" id="K9AE88"/>
<dbReference type="eggNOG" id="ENOG5030QKU">
    <property type="taxonomic scope" value="Bacteria"/>
</dbReference>
<name>K9AE88_9STAP</name>
<feature type="non-terminal residue" evidence="2">
    <location>
        <position position="156"/>
    </location>
</feature>
<feature type="transmembrane region" description="Helical" evidence="1">
    <location>
        <begin position="107"/>
        <end position="125"/>
    </location>
</feature>
<accession>K9AE88</accession>
<keyword evidence="1" id="KW-0812">Transmembrane</keyword>
<evidence type="ECO:0000256" key="1">
    <source>
        <dbReference type="SAM" id="Phobius"/>
    </source>
</evidence>
<comment type="caution">
    <text evidence="2">The sequence shown here is derived from an EMBL/GenBank/DDBJ whole genome shotgun (WGS) entry which is preliminary data.</text>
</comment>
<feature type="transmembrane region" description="Helical" evidence="1">
    <location>
        <begin position="137"/>
        <end position="155"/>
    </location>
</feature>
<evidence type="ECO:0000313" key="2">
    <source>
        <dbReference type="EMBL" id="EKU45588.1"/>
    </source>
</evidence>
<sequence>MLNSILSISASVLTIISFFIPIIKKLKSKPNTKNAQGNNGSNNNVNNQNIYSESHNYQNIHTENYNHKNVQEIIKKESTTEDDSYRIILFGLGILLALTIFIKFNFIVIGVSCTLVFFIGILTIYRLKKYQLPIRSYFYYSVKYSSFTLILLSALF</sequence>
<proteinExistence type="predicted"/>
<protein>
    <submittedName>
        <fullName evidence="2">Uncharacterized protein</fullName>
    </submittedName>
</protein>
<feature type="transmembrane region" description="Helical" evidence="1">
    <location>
        <begin position="84"/>
        <end position="101"/>
    </location>
</feature>
<dbReference type="EMBL" id="AMSQ01000027">
    <property type="protein sequence ID" value="EKU45588.1"/>
    <property type="molecule type" value="Genomic_DNA"/>
</dbReference>
<gene>
    <name evidence="2" type="ORF">C273_10941</name>
</gene>
<organism evidence="2 3">
    <name type="scientific">Staphylococcus massiliensis S46</name>
    <dbReference type="NCBI Taxonomy" id="1229783"/>
    <lineage>
        <taxon>Bacteria</taxon>
        <taxon>Bacillati</taxon>
        <taxon>Bacillota</taxon>
        <taxon>Bacilli</taxon>
        <taxon>Bacillales</taxon>
        <taxon>Staphylococcaceae</taxon>
        <taxon>Staphylococcus</taxon>
    </lineage>
</organism>
<feature type="transmembrane region" description="Helical" evidence="1">
    <location>
        <begin position="6"/>
        <end position="23"/>
    </location>
</feature>
<keyword evidence="3" id="KW-1185">Reference proteome</keyword>
<evidence type="ECO:0000313" key="3">
    <source>
        <dbReference type="Proteomes" id="UP000009885"/>
    </source>
</evidence>
<reference evidence="2 3" key="1">
    <citation type="journal article" date="2013" name="Genome Announc.">
        <title>Genome Sequence of Staphylococcus massiliensis Strain S46, Isolated from the Surface of Healthy Human Skin.</title>
        <authorList>
            <person name="Srivastav R."/>
            <person name="Singh A."/>
            <person name="Jangir P.K."/>
            <person name="Kumari C."/>
            <person name="Muduli S."/>
            <person name="Sharma R."/>
        </authorList>
    </citation>
    <scope>NUCLEOTIDE SEQUENCE [LARGE SCALE GENOMIC DNA]</scope>
    <source>
        <strain evidence="2 3">S46</strain>
    </source>
</reference>
<dbReference type="Proteomes" id="UP000009885">
    <property type="component" value="Unassembled WGS sequence"/>
</dbReference>
<dbReference type="RefSeq" id="WP_009385005.1">
    <property type="nucleotide sequence ID" value="NZ_AMSQ01000027.1"/>
</dbReference>
<keyword evidence="1" id="KW-0472">Membrane</keyword>
<keyword evidence="1" id="KW-1133">Transmembrane helix</keyword>